<name>A0A914Q2V7_9BILA</name>
<dbReference type="AlphaFoldDB" id="A0A914Q2V7"/>
<organism evidence="1 2">
    <name type="scientific">Panagrolaimus davidi</name>
    <dbReference type="NCBI Taxonomy" id="227884"/>
    <lineage>
        <taxon>Eukaryota</taxon>
        <taxon>Metazoa</taxon>
        <taxon>Ecdysozoa</taxon>
        <taxon>Nematoda</taxon>
        <taxon>Chromadorea</taxon>
        <taxon>Rhabditida</taxon>
        <taxon>Tylenchina</taxon>
        <taxon>Panagrolaimomorpha</taxon>
        <taxon>Panagrolaimoidea</taxon>
        <taxon>Panagrolaimidae</taxon>
        <taxon>Panagrolaimus</taxon>
    </lineage>
</organism>
<dbReference type="WBParaSite" id="PDA_v2.g23211.t1">
    <property type="protein sequence ID" value="PDA_v2.g23211.t1"/>
    <property type="gene ID" value="PDA_v2.g23211"/>
</dbReference>
<accession>A0A914Q2V7</accession>
<evidence type="ECO:0000313" key="1">
    <source>
        <dbReference type="Proteomes" id="UP000887578"/>
    </source>
</evidence>
<dbReference type="Proteomes" id="UP000887578">
    <property type="component" value="Unplaced"/>
</dbReference>
<reference evidence="2" key="1">
    <citation type="submission" date="2022-11" db="UniProtKB">
        <authorList>
            <consortium name="WormBaseParasite"/>
        </authorList>
    </citation>
    <scope>IDENTIFICATION</scope>
</reference>
<sequence length="127" mass="14850">MNAVDWNHPEIAQLIDDHIHQRPGYLSQNAITQAASNILQRDIVRTSVQSSVVNGFDEKKILYFYGNTVLHIIPQCPENVKKEDWPTKEKRKMIKCGNFLDLEEPKTQMFVKLFMQFLQEDIHPNQI</sequence>
<keyword evidence="1" id="KW-1185">Reference proteome</keyword>
<evidence type="ECO:0000313" key="2">
    <source>
        <dbReference type="WBParaSite" id="PDA_v2.g23211.t1"/>
    </source>
</evidence>
<proteinExistence type="predicted"/>
<protein>
    <submittedName>
        <fullName evidence="2">Uncharacterized protein</fullName>
    </submittedName>
</protein>